<reference evidence="2 3" key="1">
    <citation type="submission" date="2019-05" db="EMBL/GenBank/DDBJ databases">
        <title>Verrucobacter flavum gen. nov., sp. nov. a new member of the family Verrucomicrobiaceae.</title>
        <authorList>
            <person name="Szuroczki S."/>
            <person name="Abbaszade G."/>
            <person name="Szabo A."/>
            <person name="Felfoldi T."/>
            <person name="Schumann P."/>
            <person name="Boka K."/>
            <person name="Keki Z."/>
            <person name="Toumi M."/>
            <person name="Toth E."/>
        </authorList>
    </citation>
    <scope>NUCLEOTIDE SEQUENCE [LARGE SCALE GENOMIC DNA]</scope>
    <source>
        <strain evidence="2 3">MG-N-17</strain>
    </source>
</reference>
<proteinExistence type="predicted"/>
<evidence type="ECO:0000256" key="1">
    <source>
        <dbReference type="SAM" id="Phobius"/>
    </source>
</evidence>
<protein>
    <submittedName>
        <fullName evidence="2">Uncharacterized protein</fullName>
    </submittedName>
</protein>
<name>A0A5R8KCA1_9BACT</name>
<comment type="caution">
    <text evidence="2">The sequence shown here is derived from an EMBL/GenBank/DDBJ whole genome shotgun (WGS) entry which is preliminary data.</text>
</comment>
<keyword evidence="1" id="KW-0812">Transmembrane</keyword>
<sequence>MELIPKSKNSGLFLGVRSASGAIFFVLLGGVTALFFGFVGAAAGGTFFAVRGAGGEAEKRNRGDQGKNTGHVELVEFKD</sequence>
<dbReference type="AlphaFoldDB" id="A0A5R8KCA1"/>
<dbReference type="Proteomes" id="UP000306196">
    <property type="component" value="Unassembled WGS sequence"/>
</dbReference>
<dbReference type="EMBL" id="VAUV01000015">
    <property type="protein sequence ID" value="TLD69209.1"/>
    <property type="molecule type" value="Genomic_DNA"/>
</dbReference>
<feature type="transmembrane region" description="Helical" evidence="1">
    <location>
        <begin position="22"/>
        <end position="50"/>
    </location>
</feature>
<evidence type="ECO:0000313" key="3">
    <source>
        <dbReference type="Proteomes" id="UP000306196"/>
    </source>
</evidence>
<accession>A0A5R8KCA1</accession>
<evidence type="ECO:0000313" key="2">
    <source>
        <dbReference type="EMBL" id="TLD69209.1"/>
    </source>
</evidence>
<organism evidence="2 3">
    <name type="scientific">Phragmitibacter flavus</name>
    <dbReference type="NCBI Taxonomy" id="2576071"/>
    <lineage>
        <taxon>Bacteria</taxon>
        <taxon>Pseudomonadati</taxon>
        <taxon>Verrucomicrobiota</taxon>
        <taxon>Verrucomicrobiia</taxon>
        <taxon>Verrucomicrobiales</taxon>
        <taxon>Verrucomicrobiaceae</taxon>
        <taxon>Phragmitibacter</taxon>
    </lineage>
</organism>
<keyword evidence="3" id="KW-1185">Reference proteome</keyword>
<gene>
    <name evidence="2" type="ORF">FEM03_19110</name>
</gene>
<keyword evidence="1" id="KW-1133">Transmembrane helix</keyword>
<keyword evidence="1" id="KW-0472">Membrane</keyword>